<evidence type="ECO:0000313" key="2">
    <source>
        <dbReference type="Proteomes" id="UP000789524"/>
    </source>
</evidence>
<dbReference type="Proteomes" id="UP000789524">
    <property type="component" value="Unassembled WGS sequence"/>
</dbReference>
<evidence type="ECO:0000313" key="1">
    <source>
        <dbReference type="EMBL" id="CAG9558338.1"/>
    </source>
</evidence>
<reference evidence="1" key="1">
    <citation type="submission" date="2021-09" db="EMBL/GenBank/DDBJ databases">
        <authorList>
            <person name="Martin H S."/>
        </authorList>
    </citation>
    <scope>NUCLEOTIDE SEQUENCE</scope>
</reference>
<comment type="caution">
    <text evidence="1">The sequence shown here is derived from an EMBL/GenBank/DDBJ whole genome shotgun (WGS) entry which is preliminary data.</text>
</comment>
<dbReference type="EMBL" id="CAKASE010000043">
    <property type="protein sequence ID" value="CAG9558338.1"/>
    <property type="molecule type" value="Genomic_DNA"/>
</dbReference>
<proteinExistence type="predicted"/>
<accession>A0A8J2MW05</accession>
<protein>
    <submittedName>
        <fullName evidence="1">(African queen) hypothetical protein</fullName>
    </submittedName>
</protein>
<dbReference type="AlphaFoldDB" id="A0A8J2MW05"/>
<sequence>MTVDSYIERAHPYHGTPASHHSHTPTELIQLYDGTVKKRVRHMGASVFWSAESSEGNYSIPTLFFIVSHLG</sequence>
<name>A0A8J2MW05_9NEOP</name>
<gene>
    <name evidence="1" type="ORF">DCHRY22_LOCUS490</name>
</gene>
<organism evidence="1 2">
    <name type="scientific">Danaus chrysippus</name>
    <name type="common">African queen</name>
    <dbReference type="NCBI Taxonomy" id="151541"/>
    <lineage>
        <taxon>Eukaryota</taxon>
        <taxon>Metazoa</taxon>
        <taxon>Ecdysozoa</taxon>
        <taxon>Arthropoda</taxon>
        <taxon>Hexapoda</taxon>
        <taxon>Insecta</taxon>
        <taxon>Pterygota</taxon>
        <taxon>Neoptera</taxon>
        <taxon>Endopterygota</taxon>
        <taxon>Lepidoptera</taxon>
        <taxon>Glossata</taxon>
        <taxon>Ditrysia</taxon>
        <taxon>Papilionoidea</taxon>
        <taxon>Nymphalidae</taxon>
        <taxon>Danainae</taxon>
        <taxon>Danaini</taxon>
        <taxon>Danaina</taxon>
        <taxon>Danaus</taxon>
        <taxon>Anosia</taxon>
    </lineage>
</organism>
<keyword evidence="2" id="KW-1185">Reference proteome</keyword>